<dbReference type="Proteomes" id="UP000784294">
    <property type="component" value="Unassembled WGS sequence"/>
</dbReference>
<accession>A0A448WGC1</accession>
<dbReference type="OrthoDB" id="6230219at2759"/>
<dbReference type="AlphaFoldDB" id="A0A448WGC1"/>
<keyword evidence="2" id="KW-1185">Reference proteome</keyword>
<reference evidence="1" key="1">
    <citation type="submission" date="2018-11" db="EMBL/GenBank/DDBJ databases">
        <authorList>
            <consortium name="Pathogen Informatics"/>
        </authorList>
    </citation>
    <scope>NUCLEOTIDE SEQUENCE</scope>
</reference>
<organism evidence="1 2">
    <name type="scientific">Protopolystoma xenopodis</name>
    <dbReference type="NCBI Taxonomy" id="117903"/>
    <lineage>
        <taxon>Eukaryota</taxon>
        <taxon>Metazoa</taxon>
        <taxon>Spiralia</taxon>
        <taxon>Lophotrochozoa</taxon>
        <taxon>Platyhelminthes</taxon>
        <taxon>Monogenea</taxon>
        <taxon>Polyopisthocotylea</taxon>
        <taxon>Polystomatidea</taxon>
        <taxon>Polystomatidae</taxon>
        <taxon>Protopolystoma</taxon>
    </lineage>
</organism>
<evidence type="ECO:0000313" key="1">
    <source>
        <dbReference type="EMBL" id="VEL11090.1"/>
    </source>
</evidence>
<gene>
    <name evidence="1" type="ORF">PXEA_LOCUS4530</name>
</gene>
<sequence length="411" mass="46702">MTERQIRDVIHKILVASGEEENISQSVISLLYSHLQATCRLWTESLLADQDFDSTNFSLATLVGLFKKDRVKLIRMARYLQILADRSDANNFLDDGSLSGESKIDFDNSSVSGTQEVEGSQNLSRKQEFLDICHRVGVDPPISGINYCCFDILRQLPNELAVGFRYRLLRTDHKCKRMSPGDYLSFARLRQSASLLCLSKRFRADVLAWIFSSAPDNIRLNISPFALIDIVVGFHSRIPIASKRSIYMYSSQAYPSLSVVFSSSGRRLFSNRCSSQFTLRKCNRLTGFIQPRSKNVLLSSLGYLSIFPSIRRCHSTAANLITANEEDKWRPYEDLAEIRKMSLPDMKPIWALSREPVISDFFLGRVPQELFEFPELTSKTKVLQLDGIFEHVLKTLLCGNIFGEISKYICG</sequence>
<comment type="caution">
    <text evidence="1">The sequence shown here is derived from an EMBL/GenBank/DDBJ whole genome shotgun (WGS) entry which is preliminary data.</text>
</comment>
<proteinExistence type="predicted"/>
<protein>
    <submittedName>
        <fullName evidence="1">Uncharacterized protein</fullName>
    </submittedName>
</protein>
<name>A0A448WGC1_9PLAT</name>
<evidence type="ECO:0000313" key="2">
    <source>
        <dbReference type="Proteomes" id="UP000784294"/>
    </source>
</evidence>
<dbReference type="EMBL" id="CAAALY010010820">
    <property type="protein sequence ID" value="VEL11090.1"/>
    <property type="molecule type" value="Genomic_DNA"/>
</dbReference>